<dbReference type="EMBL" id="DRLI01000147">
    <property type="protein sequence ID" value="HHM02121.1"/>
    <property type="molecule type" value="Genomic_DNA"/>
</dbReference>
<feature type="chain" id="PRO_5031212113" description="DUF5683 domain-containing protein" evidence="2">
    <location>
        <begin position="26"/>
        <end position="261"/>
    </location>
</feature>
<gene>
    <name evidence="3" type="ORF">ENJ15_03845</name>
</gene>
<protein>
    <recommendedName>
        <fullName evidence="4">DUF5683 domain-containing protein</fullName>
    </recommendedName>
</protein>
<organism evidence="3">
    <name type="scientific">Caldithrix abyssi</name>
    <dbReference type="NCBI Taxonomy" id="187145"/>
    <lineage>
        <taxon>Bacteria</taxon>
        <taxon>Pseudomonadati</taxon>
        <taxon>Calditrichota</taxon>
        <taxon>Calditrichia</taxon>
        <taxon>Calditrichales</taxon>
        <taxon>Calditrichaceae</taxon>
        <taxon>Caldithrix</taxon>
    </lineage>
</organism>
<keyword evidence="2" id="KW-0732">Signal</keyword>
<evidence type="ECO:0000256" key="1">
    <source>
        <dbReference type="SAM" id="MobiDB-lite"/>
    </source>
</evidence>
<proteinExistence type="predicted"/>
<reference evidence="3" key="1">
    <citation type="journal article" date="2020" name="mSystems">
        <title>Genome- and Community-Level Interaction Insights into Carbon Utilization and Element Cycling Functions of Hydrothermarchaeota in Hydrothermal Sediment.</title>
        <authorList>
            <person name="Zhou Z."/>
            <person name="Liu Y."/>
            <person name="Xu W."/>
            <person name="Pan J."/>
            <person name="Luo Z.H."/>
            <person name="Li M."/>
        </authorList>
    </citation>
    <scope>NUCLEOTIDE SEQUENCE [LARGE SCALE GENOMIC DNA]</scope>
    <source>
        <strain evidence="3">HyVt-460</strain>
    </source>
</reference>
<feature type="region of interest" description="Disordered" evidence="1">
    <location>
        <begin position="119"/>
        <end position="138"/>
    </location>
</feature>
<sequence length="261" mass="29538">MSIFMTRLLAIVLLSASLFSLRAQSGQQALNDLEREFSKFAYEKVIKKGEYYLGESYINQKDSLAIYTYLLNAAYALQDTSRARRYINGILDINGNYSMDAKTTSPKIIELFEMVKKQRPRYPKPEKESSPTKTAVMGRPSPGPGLFLSTLALPGSGHWQVGLKPEAYYKTGISGALLTALLYTTVQSARLEKNYLSASLSGEFEARYADYNRMYKSRNLLIGAYVAWGLYNIFDLAESMPRLHINNTKERVSLSLNFRLR</sequence>
<name>A0A7V5RP10_CALAY</name>
<feature type="signal peptide" evidence="2">
    <location>
        <begin position="1"/>
        <end position="25"/>
    </location>
</feature>
<evidence type="ECO:0000256" key="2">
    <source>
        <dbReference type="SAM" id="SignalP"/>
    </source>
</evidence>
<accession>A0A7V5RP10</accession>
<dbReference type="Proteomes" id="UP000885771">
    <property type="component" value="Unassembled WGS sequence"/>
</dbReference>
<comment type="caution">
    <text evidence="3">The sequence shown here is derived from an EMBL/GenBank/DDBJ whole genome shotgun (WGS) entry which is preliminary data.</text>
</comment>
<evidence type="ECO:0008006" key="4">
    <source>
        <dbReference type="Google" id="ProtNLM"/>
    </source>
</evidence>
<evidence type="ECO:0000313" key="3">
    <source>
        <dbReference type="EMBL" id="HHM02121.1"/>
    </source>
</evidence>
<dbReference type="AlphaFoldDB" id="A0A7V5RP10"/>